<dbReference type="InterPro" id="IPR036921">
    <property type="entry name" value="PurM-like_N_sf"/>
</dbReference>
<dbReference type="InterPro" id="IPR006283">
    <property type="entry name" value="ThiL-like"/>
</dbReference>
<comment type="pathway">
    <text evidence="2">Cofactor biosynthesis; thiamine diphosphate biosynthesis; thiamine diphosphate from thiamine phosphate: step 1/1.</text>
</comment>
<organism evidence="5 6">
    <name type="scientific">Candidatus Scalindua arabica</name>
    <dbReference type="NCBI Taxonomy" id="1127984"/>
    <lineage>
        <taxon>Bacteria</taxon>
        <taxon>Pseudomonadati</taxon>
        <taxon>Planctomycetota</taxon>
        <taxon>Candidatus Brocadiia</taxon>
        <taxon>Candidatus Brocadiales</taxon>
        <taxon>Candidatus Scalinduaceae</taxon>
        <taxon>Candidatus Scalindua</taxon>
    </lineage>
</organism>
<evidence type="ECO:0000259" key="4">
    <source>
        <dbReference type="Pfam" id="PF02769"/>
    </source>
</evidence>
<keyword evidence="2" id="KW-0808">Transferase</keyword>
<accession>A0A941W674</accession>
<feature type="binding site" evidence="2">
    <location>
        <position position="196"/>
    </location>
    <ligand>
        <name>ATP</name>
        <dbReference type="ChEBI" id="CHEBI:30616"/>
    </ligand>
</feature>
<proteinExistence type="inferred from homology"/>
<dbReference type="GO" id="GO:0005524">
    <property type="term" value="F:ATP binding"/>
    <property type="evidence" value="ECO:0007669"/>
    <property type="project" value="UniProtKB-UniRule"/>
</dbReference>
<evidence type="ECO:0000313" key="5">
    <source>
        <dbReference type="EMBL" id="MBS1259641.1"/>
    </source>
</evidence>
<evidence type="ECO:0000259" key="3">
    <source>
        <dbReference type="Pfam" id="PF00586"/>
    </source>
</evidence>
<dbReference type="CDD" id="cd02194">
    <property type="entry name" value="ThiL"/>
    <property type="match status" value="1"/>
</dbReference>
<dbReference type="PIRSF" id="PIRSF005303">
    <property type="entry name" value="Thiam_monoph_kin"/>
    <property type="match status" value="1"/>
</dbReference>
<comment type="miscellaneous">
    <text evidence="2">Reaction mechanism of ThiL seems to utilize a direct, inline transfer of the gamma-phosphate of ATP to TMP rather than a phosphorylated enzyme intermediate.</text>
</comment>
<dbReference type="InterPro" id="IPR016188">
    <property type="entry name" value="PurM-like_N"/>
</dbReference>
<sequence>MDEFSFIKWIRGNQKKDKNIVIGIGDDCASIKINGNRQCLVTTDMLVEGTHFDLKKNTPGEIGKKSIACSISDIAAMGCSAKYVVVSICFPQETRTKFAKELFMGIKREADAYNIKIIGGDVVSSKKMLAINVTMYGENKGVKPVTRSGAKADDVIMVTGALGGSILKKHFAFKPRLKEGQLLNKKFNINSMIDISDGLVADLNHILEESGVGAVLCEDEVPVSADAKKLARKTGLSALHHALHDGEDYELLFTLSGKESKRLLASSSFPVRLSKIGHIKRSKGISMQGSNGKLKKIKPVGYEHFK</sequence>
<feature type="binding site" evidence="2">
    <location>
        <position position="121"/>
    </location>
    <ligand>
        <name>Mg(2+)</name>
        <dbReference type="ChEBI" id="CHEBI:18420"/>
        <label>1</label>
    </ligand>
</feature>
<dbReference type="Pfam" id="PF02769">
    <property type="entry name" value="AIRS_C"/>
    <property type="match status" value="1"/>
</dbReference>
<comment type="similarity">
    <text evidence="2">Belongs to the thiamine-monophosphate kinase family.</text>
</comment>
<dbReference type="SUPFAM" id="SSF55326">
    <property type="entry name" value="PurM N-terminal domain-like"/>
    <property type="match status" value="1"/>
</dbReference>
<dbReference type="Proteomes" id="UP000722750">
    <property type="component" value="Unassembled WGS sequence"/>
</dbReference>
<dbReference type="InterPro" id="IPR010918">
    <property type="entry name" value="PurM-like_C_dom"/>
</dbReference>
<feature type="binding site" evidence="2">
    <location>
        <position position="42"/>
    </location>
    <ligand>
        <name>Mg(2+)</name>
        <dbReference type="ChEBI" id="CHEBI:18420"/>
        <label>4</label>
    </ligand>
</feature>
<feature type="domain" description="PurM-like N-terminal" evidence="3">
    <location>
        <begin position="25"/>
        <end position="138"/>
    </location>
</feature>
<keyword evidence="1 2" id="KW-0784">Thiamine biosynthesis</keyword>
<feature type="binding site" evidence="2">
    <location>
        <position position="73"/>
    </location>
    <ligand>
        <name>Mg(2+)</name>
        <dbReference type="ChEBI" id="CHEBI:18420"/>
        <label>3</label>
    </ligand>
</feature>
<feature type="binding site" evidence="2">
    <location>
        <position position="27"/>
    </location>
    <ligand>
        <name>Mg(2+)</name>
        <dbReference type="ChEBI" id="CHEBI:18420"/>
        <label>3</label>
    </ligand>
</feature>
<comment type="caution">
    <text evidence="2">Lacks conserved residue(s) required for the propagation of feature annotation.</text>
</comment>
<feature type="binding site" evidence="2">
    <location>
        <position position="27"/>
    </location>
    <ligand>
        <name>Mg(2+)</name>
        <dbReference type="ChEBI" id="CHEBI:18420"/>
        <label>4</label>
    </ligand>
</feature>
<gene>
    <name evidence="2" type="primary">thiL</name>
    <name evidence="5" type="ORF">MAG551_02716</name>
</gene>
<dbReference type="PANTHER" id="PTHR30270">
    <property type="entry name" value="THIAMINE-MONOPHOSPHATE KINASE"/>
    <property type="match status" value="1"/>
</dbReference>
<keyword evidence="2" id="KW-0460">Magnesium</keyword>
<dbReference type="HAMAP" id="MF_02128">
    <property type="entry name" value="TMP_kinase"/>
    <property type="match status" value="1"/>
</dbReference>
<dbReference type="AlphaFoldDB" id="A0A941W674"/>
<feature type="binding site" evidence="2">
    <location>
        <position position="44"/>
    </location>
    <ligand>
        <name>Mg(2+)</name>
        <dbReference type="ChEBI" id="CHEBI:18420"/>
        <label>2</label>
    </ligand>
</feature>
<evidence type="ECO:0000313" key="6">
    <source>
        <dbReference type="Proteomes" id="UP000722750"/>
    </source>
</evidence>
<feature type="domain" description="PurM-like C-terminal" evidence="4">
    <location>
        <begin position="164"/>
        <end position="286"/>
    </location>
</feature>
<dbReference type="Pfam" id="PF00586">
    <property type="entry name" value="AIRS"/>
    <property type="match status" value="1"/>
</dbReference>
<keyword evidence="2" id="KW-0067">ATP-binding</keyword>
<feature type="binding site" evidence="2">
    <location>
        <position position="194"/>
    </location>
    <ligand>
        <name>Mg(2+)</name>
        <dbReference type="ChEBI" id="CHEBI:18420"/>
        <label>3</label>
    </ligand>
</feature>
<protein>
    <recommendedName>
        <fullName evidence="2">Thiamine-monophosphate kinase</fullName>
        <shortName evidence="2">TMP kinase</shortName>
        <shortName evidence="2">Thiamine-phosphate kinase</shortName>
        <ecNumber evidence="2">2.7.4.16</ecNumber>
    </recommendedName>
</protein>
<feature type="binding site" evidence="2">
    <location>
        <position position="247"/>
    </location>
    <ligand>
        <name>substrate</name>
    </ligand>
</feature>
<feature type="binding site" evidence="2">
    <location>
        <begin position="120"/>
        <end position="121"/>
    </location>
    <ligand>
        <name>ATP</name>
        <dbReference type="ChEBI" id="CHEBI:30616"/>
    </ligand>
</feature>
<dbReference type="EMBL" id="JAANXD010000100">
    <property type="protein sequence ID" value="MBS1259641.1"/>
    <property type="molecule type" value="Genomic_DNA"/>
</dbReference>
<dbReference type="GO" id="GO:0009228">
    <property type="term" value="P:thiamine biosynthetic process"/>
    <property type="evidence" value="ECO:0007669"/>
    <property type="project" value="UniProtKB-KW"/>
</dbReference>
<evidence type="ECO:0000256" key="1">
    <source>
        <dbReference type="ARBA" id="ARBA00022977"/>
    </source>
</evidence>
<keyword evidence="2 5" id="KW-0418">Kinase</keyword>
<feature type="binding site" evidence="2">
    <location>
        <position position="197"/>
    </location>
    <ligand>
        <name>Mg(2+)</name>
        <dbReference type="ChEBI" id="CHEBI:18420"/>
        <label>5</label>
    </ligand>
</feature>
<comment type="catalytic activity">
    <reaction evidence="2">
        <text>thiamine phosphate + ATP = thiamine diphosphate + ADP</text>
        <dbReference type="Rhea" id="RHEA:15913"/>
        <dbReference type="ChEBI" id="CHEBI:30616"/>
        <dbReference type="ChEBI" id="CHEBI:37575"/>
        <dbReference type="ChEBI" id="CHEBI:58937"/>
        <dbReference type="ChEBI" id="CHEBI:456216"/>
        <dbReference type="EC" id="2.7.4.16"/>
    </reaction>
</comment>
<feature type="binding site" evidence="2">
    <location>
        <position position="147"/>
    </location>
    <ligand>
        <name>ATP</name>
        <dbReference type="ChEBI" id="CHEBI:30616"/>
    </ligand>
</feature>
<feature type="binding site" evidence="2">
    <location>
        <position position="302"/>
    </location>
    <ligand>
        <name>substrate</name>
    </ligand>
</feature>
<feature type="binding site" evidence="2">
    <location>
        <position position="73"/>
    </location>
    <ligand>
        <name>Mg(2+)</name>
        <dbReference type="ChEBI" id="CHEBI:18420"/>
        <label>2</label>
    </ligand>
</feature>
<feature type="binding site" evidence="2">
    <location>
        <position position="51"/>
    </location>
    <ligand>
        <name>substrate</name>
    </ligand>
</feature>
<dbReference type="PANTHER" id="PTHR30270:SF0">
    <property type="entry name" value="THIAMINE-MONOPHOSPHATE KINASE"/>
    <property type="match status" value="1"/>
</dbReference>
<feature type="binding site" evidence="2">
    <location>
        <position position="43"/>
    </location>
    <ligand>
        <name>Mg(2+)</name>
        <dbReference type="ChEBI" id="CHEBI:18420"/>
        <label>1</label>
    </ligand>
</feature>
<keyword evidence="2" id="KW-0479">Metal-binding</keyword>
<dbReference type="Gene3D" id="3.30.1330.10">
    <property type="entry name" value="PurM-like, N-terminal domain"/>
    <property type="match status" value="1"/>
</dbReference>
<feature type="binding site" evidence="2">
    <location>
        <position position="44"/>
    </location>
    <ligand>
        <name>Mg(2+)</name>
        <dbReference type="ChEBI" id="CHEBI:18420"/>
        <label>1</label>
    </ligand>
</feature>
<reference evidence="5" key="1">
    <citation type="journal article" date="2021" name="ISME J.">
        <title>Fine-scale metabolic discontinuity in a stratified prokaryote microbiome of a Red Sea deep halocline.</title>
        <authorList>
            <person name="Michoud G."/>
            <person name="Ngugi D.K."/>
            <person name="Barozzi A."/>
            <person name="Merlino G."/>
            <person name="Calleja M.L."/>
            <person name="Delgado-Huertas A."/>
            <person name="Moran X.A.G."/>
            <person name="Daffonchio D."/>
        </authorList>
    </citation>
    <scope>NUCLEOTIDE SEQUENCE</scope>
    <source>
        <strain evidence="5">SuakinDeep_MAG55_1</strain>
    </source>
</reference>
<dbReference type="GO" id="GO:0000287">
    <property type="term" value="F:magnesium ion binding"/>
    <property type="evidence" value="ECO:0007669"/>
    <property type="project" value="UniProtKB-UniRule"/>
</dbReference>
<evidence type="ECO:0000256" key="2">
    <source>
        <dbReference type="HAMAP-Rule" id="MF_02128"/>
    </source>
</evidence>
<dbReference type="Gene3D" id="3.90.650.10">
    <property type="entry name" value="PurM-like C-terminal domain"/>
    <property type="match status" value="1"/>
</dbReference>
<dbReference type="InterPro" id="IPR036676">
    <property type="entry name" value="PurM-like_C_sf"/>
</dbReference>
<comment type="function">
    <text evidence="2">Catalyzes the ATP-dependent phosphorylation of thiamine-monophosphate (TMP) to form thiamine-pyrophosphate (TPP), the active form of vitamin B1.</text>
</comment>
<dbReference type="EC" id="2.7.4.16" evidence="2"/>
<dbReference type="GO" id="GO:0009229">
    <property type="term" value="P:thiamine diphosphate biosynthetic process"/>
    <property type="evidence" value="ECO:0007669"/>
    <property type="project" value="UniProtKB-UniRule"/>
</dbReference>
<keyword evidence="2" id="KW-0547">Nucleotide-binding</keyword>
<comment type="caution">
    <text evidence="5">The sequence shown here is derived from an EMBL/GenBank/DDBJ whole genome shotgun (WGS) entry which is preliminary data.</text>
</comment>
<name>A0A941W674_9BACT</name>
<dbReference type="GO" id="GO:0009030">
    <property type="term" value="F:thiamine-phosphate kinase activity"/>
    <property type="evidence" value="ECO:0007669"/>
    <property type="project" value="UniProtKB-UniRule"/>
</dbReference>
<dbReference type="SUPFAM" id="SSF56042">
    <property type="entry name" value="PurM C-terminal domain-like"/>
    <property type="match status" value="1"/>
</dbReference>
<dbReference type="NCBIfam" id="TIGR01379">
    <property type="entry name" value="thiL"/>
    <property type="match status" value="1"/>
</dbReference>
<feature type="binding site" evidence="2">
    <location>
        <position position="73"/>
    </location>
    <ligand>
        <name>Mg(2+)</name>
        <dbReference type="ChEBI" id="CHEBI:18420"/>
        <label>4</label>
    </ligand>
</feature>